<dbReference type="Gene3D" id="2.60.40.10">
    <property type="entry name" value="Immunoglobulins"/>
    <property type="match status" value="1"/>
</dbReference>
<dbReference type="EMBL" id="KF127540">
    <property type="protein sequence ID" value="AIA94898.1"/>
    <property type="molecule type" value="Genomic_DNA"/>
</dbReference>
<protein>
    <submittedName>
        <fullName evidence="2">CAZy families GH3 protein</fullName>
    </submittedName>
</protein>
<dbReference type="InterPro" id="IPR026891">
    <property type="entry name" value="Fn3-like"/>
</dbReference>
<dbReference type="AlphaFoldDB" id="A0A060CE42"/>
<proteinExistence type="predicted"/>
<dbReference type="Pfam" id="PF14310">
    <property type="entry name" value="Fn3-like"/>
    <property type="match status" value="1"/>
</dbReference>
<sequence length="64" mass="7384">RELKGFCRLHIPAHNVGRAHFRLTEADVRYVHPDLHESSDPGAFDIWVGPNSRDLVDPIRVELR</sequence>
<feature type="domain" description="Fibronectin type III-like" evidence="1">
    <location>
        <begin position="1"/>
        <end position="52"/>
    </location>
</feature>
<evidence type="ECO:0000259" key="1">
    <source>
        <dbReference type="Pfam" id="PF14310"/>
    </source>
</evidence>
<reference evidence="2" key="1">
    <citation type="journal article" date="2013" name="Environ. Microbiol.">
        <title>Seasonally variable intestinal metagenomes of the red palm weevil (Rhynchophorus ferrugineus).</title>
        <authorList>
            <person name="Jia S."/>
            <person name="Zhang X."/>
            <person name="Zhang G."/>
            <person name="Yin A."/>
            <person name="Zhang S."/>
            <person name="Li F."/>
            <person name="Wang L."/>
            <person name="Zhao D."/>
            <person name="Yun Q."/>
            <person name="Tala"/>
            <person name="Wang J."/>
            <person name="Sun G."/>
            <person name="Baabdullah M."/>
            <person name="Yu X."/>
            <person name="Hu S."/>
            <person name="Al-Mssallem I.S."/>
            <person name="Yu J."/>
        </authorList>
    </citation>
    <scope>NUCLEOTIDE SEQUENCE</scope>
</reference>
<organism evidence="2">
    <name type="scientific">uncultured Asticcacaulis sp</name>
    <dbReference type="NCBI Taxonomy" id="265211"/>
    <lineage>
        <taxon>Bacteria</taxon>
        <taxon>Pseudomonadati</taxon>
        <taxon>Pseudomonadota</taxon>
        <taxon>Alphaproteobacteria</taxon>
        <taxon>Caulobacterales</taxon>
        <taxon>Caulobacteraceae</taxon>
        <taxon>Asticcacaulis</taxon>
        <taxon>environmental samples</taxon>
    </lineage>
</organism>
<dbReference type="InterPro" id="IPR013783">
    <property type="entry name" value="Ig-like_fold"/>
</dbReference>
<name>A0A060CE42_9CAUL</name>
<feature type="non-terminal residue" evidence="2">
    <location>
        <position position="1"/>
    </location>
</feature>
<evidence type="ECO:0000313" key="2">
    <source>
        <dbReference type="EMBL" id="AIA94898.1"/>
    </source>
</evidence>
<accession>A0A060CE42</accession>